<dbReference type="EMBL" id="WMBC01000001">
    <property type="protein sequence ID" value="MTD60116.1"/>
    <property type="molecule type" value="Genomic_DNA"/>
</dbReference>
<feature type="compositionally biased region" description="Low complexity" evidence="2">
    <location>
        <begin position="21"/>
        <end position="56"/>
    </location>
</feature>
<feature type="coiled-coil region" evidence="1">
    <location>
        <begin position="100"/>
        <end position="127"/>
    </location>
</feature>
<gene>
    <name evidence="4" type="ORF">GKZ57_02255</name>
</gene>
<evidence type="ECO:0000256" key="2">
    <source>
        <dbReference type="SAM" id="MobiDB-lite"/>
    </source>
</evidence>
<organism evidence="4 5">
    <name type="scientific">Blautia luti DSM 14534 = JCM 17040</name>
    <dbReference type="NCBI Taxonomy" id="649762"/>
    <lineage>
        <taxon>Bacteria</taxon>
        <taxon>Bacillati</taxon>
        <taxon>Bacillota</taxon>
        <taxon>Clostridia</taxon>
        <taxon>Lachnospirales</taxon>
        <taxon>Lachnospiraceae</taxon>
        <taxon>Blautia</taxon>
    </lineage>
</organism>
<keyword evidence="1" id="KW-0175">Coiled coil</keyword>
<evidence type="ECO:0000256" key="3">
    <source>
        <dbReference type="SAM" id="Phobius"/>
    </source>
</evidence>
<keyword evidence="3" id="KW-0812">Transmembrane</keyword>
<name>A0A844GDM1_9FIRM</name>
<dbReference type="AlphaFoldDB" id="A0A844GDM1"/>
<evidence type="ECO:0008006" key="6">
    <source>
        <dbReference type="Google" id="ProtNLM"/>
    </source>
</evidence>
<sequence>MYVEGNTVRRLAEVPERRQPGRPQQPGRSQRPQQRPQTSRNRQTQQHTQTARQPHQLSIQAQQNRQRALGMGVGFVVFLSVVCIAILFCSVKYLRYKSEITAKMSTVASLEEELAQLKEDNDAYYSQVTSNVDLNKIKKTALGSLGMKYPSDDQTVSYSTSGNSYVRQYQDVPDSK</sequence>
<reference evidence="4 5" key="1">
    <citation type="submission" date="2019-11" db="EMBL/GenBank/DDBJ databases">
        <title>Draft genome sequence of Blautia luti DSM 14534T, isolated from human stool.</title>
        <authorList>
            <person name="Ortiz R."/>
            <person name="Melis-Arcos F."/>
            <person name="Covarrubias P."/>
            <person name="Cardenas J.P."/>
            <person name="Perez-Donoso J."/>
            <person name="Almonacid D."/>
        </authorList>
    </citation>
    <scope>NUCLEOTIDE SEQUENCE [LARGE SCALE GENOMIC DNA]</scope>
    <source>
        <strain evidence="4 5">DSM 14534</strain>
    </source>
</reference>
<evidence type="ECO:0000313" key="5">
    <source>
        <dbReference type="Proteomes" id="UP000437824"/>
    </source>
</evidence>
<keyword evidence="3" id="KW-1133">Transmembrane helix</keyword>
<accession>A0A844GDM1</accession>
<comment type="caution">
    <text evidence="4">The sequence shown here is derived from an EMBL/GenBank/DDBJ whole genome shotgun (WGS) entry which is preliminary data.</text>
</comment>
<keyword evidence="3" id="KW-0472">Membrane</keyword>
<proteinExistence type="predicted"/>
<evidence type="ECO:0000256" key="1">
    <source>
        <dbReference type="SAM" id="Coils"/>
    </source>
</evidence>
<dbReference type="Proteomes" id="UP000437824">
    <property type="component" value="Unassembled WGS sequence"/>
</dbReference>
<feature type="compositionally biased region" description="Basic and acidic residues" evidence="2">
    <location>
        <begin position="10"/>
        <end position="19"/>
    </location>
</feature>
<feature type="region of interest" description="Disordered" evidence="2">
    <location>
        <begin position="1"/>
        <end position="60"/>
    </location>
</feature>
<evidence type="ECO:0000313" key="4">
    <source>
        <dbReference type="EMBL" id="MTD60116.1"/>
    </source>
</evidence>
<protein>
    <recommendedName>
        <fullName evidence="6">Cell division protein FtsL</fullName>
    </recommendedName>
</protein>
<feature type="transmembrane region" description="Helical" evidence="3">
    <location>
        <begin position="73"/>
        <end position="94"/>
    </location>
</feature>